<protein>
    <submittedName>
        <fullName evidence="2">Uncharacterized protein</fullName>
    </submittedName>
</protein>
<evidence type="ECO:0000313" key="2">
    <source>
        <dbReference type="EMBL" id="GIY34121.1"/>
    </source>
</evidence>
<evidence type="ECO:0000313" key="3">
    <source>
        <dbReference type="Proteomes" id="UP001054945"/>
    </source>
</evidence>
<sequence>MHSAFQHHGTILSFLPARGSVDRIRNEMHTRLGSETSRGQFQLPSSYAGKEPVPAQINSKKNVSNECSFEIRKEKASNERNLPRKNVIRE</sequence>
<dbReference type="EMBL" id="BPLR01009726">
    <property type="protein sequence ID" value="GIY34121.1"/>
    <property type="molecule type" value="Genomic_DNA"/>
</dbReference>
<evidence type="ECO:0000256" key="1">
    <source>
        <dbReference type="SAM" id="MobiDB-lite"/>
    </source>
</evidence>
<reference evidence="2 3" key="1">
    <citation type="submission" date="2021-06" db="EMBL/GenBank/DDBJ databases">
        <title>Caerostris extrusa draft genome.</title>
        <authorList>
            <person name="Kono N."/>
            <person name="Arakawa K."/>
        </authorList>
    </citation>
    <scope>NUCLEOTIDE SEQUENCE [LARGE SCALE GENOMIC DNA]</scope>
</reference>
<feature type="compositionally biased region" description="Polar residues" evidence="1">
    <location>
        <begin position="33"/>
        <end position="45"/>
    </location>
</feature>
<name>A0AAV4SMP3_CAEEX</name>
<comment type="caution">
    <text evidence="2">The sequence shown here is derived from an EMBL/GenBank/DDBJ whole genome shotgun (WGS) entry which is preliminary data.</text>
</comment>
<feature type="region of interest" description="Disordered" evidence="1">
    <location>
        <begin position="30"/>
        <end position="53"/>
    </location>
</feature>
<accession>A0AAV4SMP3</accession>
<proteinExistence type="predicted"/>
<keyword evidence="3" id="KW-1185">Reference proteome</keyword>
<gene>
    <name evidence="2" type="ORF">CEXT_378811</name>
</gene>
<dbReference type="Proteomes" id="UP001054945">
    <property type="component" value="Unassembled WGS sequence"/>
</dbReference>
<dbReference type="AlphaFoldDB" id="A0AAV4SMP3"/>
<organism evidence="2 3">
    <name type="scientific">Caerostris extrusa</name>
    <name type="common">Bark spider</name>
    <name type="synonym">Caerostris bankana</name>
    <dbReference type="NCBI Taxonomy" id="172846"/>
    <lineage>
        <taxon>Eukaryota</taxon>
        <taxon>Metazoa</taxon>
        <taxon>Ecdysozoa</taxon>
        <taxon>Arthropoda</taxon>
        <taxon>Chelicerata</taxon>
        <taxon>Arachnida</taxon>
        <taxon>Araneae</taxon>
        <taxon>Araneomorphae</taxon>
        <taxon>Entelegynae</taxon>
        <taxon>Araneoidea</taxon>
        <taxon>Araneidae</taxon>
        <taxon>Caerostris</taxon>
    </lineage>
</organism>